<dbReference type="NCBIfam" id="TIGR01048">
    <property type="entry name" value="lysA"/>
    <property type="match status" value="1"/>
</dbReference>
<dbReference type="UniPathway" id="UPA00034">
    <property type="reaction ID" value="UER00027"/>
</dbReference>
<feature type="domain" description="Orn/DAP/Arg decarboxylase 2 N-terminal" evidence="15">
    <location>
        <begin position="49"/>
        <end position="297"/>
    </location>
</feature>
<dbReference type="SUPFAM" id="SSF51419">
    <property type="entry name" value="PLP-binding barrel"/>
    <property type="match status" value="1"/>
</dbReference>
<feature type="binding site" evidence="12">
    <location>
        <position position="391"/>
    </location>
    <ligand>
        <name>substrate</name>
    </ligand>
</feature>
<keyword evidence="17" id="KW-1185">Reference proteome</keyword>
<dbReference type="InterPro" id="IPR022644">
    <property type="entry name" value="De-COase2_N"/>
</dbReference>
<evidence type="ECO:0000256" key="4">
    <source>
        <dbReference type="ARBA" id="ARBA00022898"/>
    </source>
</evidence>
<evidence type="ECO:0000256" key="9">
    <source>
        <dbReference type="ARBA" id="ARBA00060983"/>
    </source>
</evidence>
<comment type="caution">
    <text evidence="16">The sequence shown here is derived from an EMBL/GenBank/DDBJ whole genome shotgun (WGS) entry which is preliminary data.</text>
</comment>
<evidence type="ECO:0000256" key="8">
    <source>
        <dbReference type="ARBA" id="ARBA00060643"/>
    </source>
</evidence>
<sequence length="444" mass="47764">MFLHGTSRVNEKGHLEIGGVDSTELVSKFGTPLYVFDEQLMRDTMRAYKAAWETTGLRYEVAYASKAFCTLAMCRLVAEEGLALDVVSGGELHTALKANFPPELIHFHGNNKTPDEIEQALAAGIGAFVVDNFHELALLGALAVQQGVVADVLLRLAPGVEVHTHEYISTGKEDSKFGFDLSSGAAEQAVKQAVQTKGVRLVGLHSHIGSQIFETEGFKLAIDIVAKFYAQAVQEWAAQDLTVFNVGGGFGIRYTEEDAPLQIQEYIEAIATAVKASFDRLGLEYPEVVIEPGRSIVGNAGTTLYTVGSSKDIPGVRKYVSVNGGMADNPRPALYQAVYEAMLANRATEVPSEVVSIAGKACESGDMLIWDAKLPAVQAGDILAVSSTGAYNYSMASNYNRIARPAVVFVQNGHADLVVKRESYDDVVALDIVPARLMNGVLSK</sequence>
<dbReference type="OrthoDB" id="9802241at2"/>
<dbReference type="PRINTS" id="PR01181">
    <property type="entry name" value="DAPDCRBXLASE"/>
</dbReference>
<feature type="active site" description="Proton donor" evidence="13">
    <location>
        <position position="362"/>
    </location>
</feature>
<feature type="binding site" evidence="12">
    <location>
        <position position="363"/>
    </location>
    <ligand>
        <name>substrate</name>
    </ligand>
</feature>
<dbReference type="Proteomes" id="UP000245634">
    <property type="component" value="Unassembled WGS sequence"/>
</dbReference>
<comment type="subunit">
    <text evidence="12">Homodimer.</text>
</comment>
<dbReference type="PANTHER" id="PTHR43727">
    <property type="entry name" value="DIAMINOPIMELATE DECARBOXYLASE"/>
    <property type="match status" value="1"/>
</dbReference>
<dbReference type="AlphaFoldDB" id="A0A316DAE0"/>
<keyword evidence="5 12" id="KW-0457">Lysine biosynthesis</keyword>
<evidence type="ECO:0000256" key="14">
    <source>
        <dbReference type="RuleBase" id="RU003738"/>
    </source>
</evidence>
<dbReference type="Pfam" id="PF02784">
    <property type="entry name" value="Orn_Arg_deC_N"/>
    <property type="match status" value="1"/>
</dbReference>
<evidence type="ECO:0000256" key="6">
    <source>
        <dbReference type="ARBA" id="ARBA00023239"/>
    </source>
</evidence>
<dbReference type="EMBL" id="QGGL01000005">
    <property type="protein sequence ID" value="PWK14465.1"/>
    <property type="molecule type" value="Genomic_DNA"/>
</dbReference>
<dbReference type="InterPro" id="IPR009006">
    <property type="entry name" value="Ala_racemase/Decarboxylase_C"/>
</dbReference>
<evidence type="ECO:0000256" key="7">
    <source>
        <dbReference type="ARBA" id="ARBA00050464"/>
    </source>
</evidence>
<evidence type="ECO:0000256" key="5">
    <source>
        <dbReference type="ARBA" id="ARBA00023154"/>
    </source>
</evidence>
<organism evidence="16 17">
    <name type="scientific">Tumebacillus permanentifrigoris</name>
    <dbReference type="NCBI Taxonomy" id="378543"/>
    <lineage>
        <taxon>Bacteria</taxon>
        <taxon>Bacillati</taxon>
        <taxon>Bacillota</taxon>
        <taxon>Bacilli</taxon>
        <taxon>Bacillales</taxon>
        <taxon>Alicyclobacillaceae</taxon>
        <taxon>Tumebacillus</taxon>
    </lineage>
</organism>
<dbReference type="HAMAP" id="MF_02120">
    <property type="entry name" value="LysA"/>
    <property type="match status" value="1"/>
</dbReference>
<dbReference type="PRINTS" id="PR01179">
    <property type="entry name" value="ODADCRBXLASE"/>
</dbReference>
<comment type="similarity">
    <text evidence="9 12">Belongs to the Orn/Lys/Arg decarboxylase class-II family. LysA subfamily.</text>
</comment>
<dbReference type="EC" id="4.1.1.20" evidence="10 12"/>
<gene>
    <name evidence="12" type="primary">lysA</name>
    <name evidence="16" type="ORF">C7459_105224</name>
</gene>
<dbReference type="SUPFAM" id="SSF50621">
    <property type="entry name" value="Alanine racemase C-terminal domain-like"/>
    <property type="match status" value="1"/>
</dbReference>
<comment type="function">
    <text evidence="12">Specifically catalyzes the decarboxylation of meso-diaminopimelate (meso-DAP) to L-lysine.</text>
</comment>
<dbReference type="Gene3D" id="3.20.20.10">
    <property type="entry name" value="Alanine racemase"/>
    <property type="match status" value="1"/>
</dbReference>
<evidence type="ECO:0000256" key="11">
    <source>
        <dbReference type="ARBA" id="ARBA00074972"/>
    </source>
</evidence>
<dbReference type="PANTHER" id="PTHR43727:SF2">
    <property type="entry name" value="GROUP IV DECARBOXYLASE"/>
    <property type="match status" value="1"/>
</dbReference>
<dbReference type="RefSeq" id="WP_109687986.1">
    <property type="nucleotide sequence ID" value="NZ_QGGL01000005.1"/>
</dbReference>
<feature type="binding site" evidence="12">
    <location>
        <begin position="291"/>
        <end position="294"/>
    </location>
    <ligand>
        <name>pyridoxal 5'-phosphate</name>
        <dbReference type="ChEBI" id="CHEBI:597326"/>
    </ligand>
</feature>
<evidence type="ECO:0000259" key="15">
    <source>
        <dbReference type="Pfam" id="PF02784"/>
    </source>
</evidence>
<evidence type="ECO:0000256" key="12">
    <source>
        <dbReference type="HAMAP-Rule" id="MF_02120"/>
    </source>
</evidence>
<reference evidence="16 17" key="1">
    <citation type="submission" date="2018-05" db="EMBL/GenBank/DDBJ databases">
        <title>Genomic Encyclopedia of Type Strains, Phase IV (KMG-IV): sequencing the most valuable type-strain genomes for metagenomic binning, comparative biology and taxonomic classification.</title>
        <authorList>
            <person name="Goeker M."/>
        </authorList>
    </citation>
    <scope>NUCLEOTIDE SEQUENCE [LARGE SCALE GENOMIC DNA]</scope>
    <source>
        <strain evidence="16 17">DSM 18773</strain>
    </source>
</reference>
<name>A0A316DAE0_9BACL</name>
<evidence type="ECO:0000256" key="10">
    <source>
        <dbReference type="ARBA" id="ARBA00066427"/>
    </source>
</evidence>
<evidence type="ECO:0000256" key="2">
    <source>
        <dbReference type="ARBA" id="ARBA00022605"/>
    </source>
</evidence>
<feature type="binding site" evidence="12">
    <location>
        <position position="294"/>
    </location>
    <ligand>
        <name>substrate</name>
    </ligand>
</feature>
<evidence type="ECO:0000313" key="17">
    <source>
        <dbReference type="Proteomes" id="UP000245634"/>
    </source>
</evidence>
<comment type="catalytic activity">
    <reaction evidence="7 12 14">
        <text>meso-2,6-diaminopimelate + H(+) = L-lysine + CO2</text>
        <dbReference type="Rhea" id="RHEA:15101"/>
        <dbReference type="ChEBI" id="CHEBI:15378"/>
        <dbReference type="ChEBI" id="CHEBI:16526"/>
        <dbReference type="ChEBI" id="CHEBI:32551"/>
        <dbReference type="ChEBI" id="CHEBI:57791"/>
        <dbReference type="EC" id="4.1.1.20"/>
    </reaction>
</comment>
<keyword evidence="3 12" id="KW-0210">Decarboxylase</keyword>
<dbReference type="GO" id="GO:0008836">
    <property type="term" value="F:diaminopimelate decarboxylase activity"/>
    <property type="evidence" value="ECO:0007669"/>
    <property type="project" value="UniProtKB-UniRule"/>
</dbReference>
<dbReference type="InterPro" id="IPR022657">
    <property type="entry name" value="De-COase2_CS"/>
</dbReference>
<dbReference type="FunFam" id="2.40.37.10:FF:000003">
    <property type="entry name" value="Diaminopimelate decarboxylase"/>
    <property type="match status" value="1"/>
</dbReference>
<dbReference type="PROSITE" id="PS00879">
    <property type="entry name" value="ODR_DC_2_2"/>
    <property type="match status" value="1"/>
</dbReference>
<dbReference type="InterPro" id="IPR002986">
    <property type="entry name" value="DAP_deCOOHase_LysA"/>
</dbReference>
<dbReference type="CDD" id="cd06828">
    <property type="entry name" value="PLPDE_III_DapDC"/>
    <property type="match status" value="1"/>
</dbReference>
<evidence type="ECO:0000256" key="13">
    <source>
        <dbReference type="PIRSR" id="PIRSR600183-50"/>
    </source>
</evidence>
<keyword evidence="4 12" id="KW-0663">Pyridoxal phosphate</keyword>
<feature type="binding site" evidence="12">
    <location>
        <position position="331"/>
    </location>
    <ligand>
        <name>substrate</name>
    </ligand>
</feature>
<comment type="pathway">
    <text evidence="8 12 14">Amino-acid biosynthesis; L-lysine biosynthesis via DAP pathway; L-lysine from DL-2,6-diaminopimelate: step 1/1.</text>
</comment>
<dbReference type="GO" id="GO:0009089">
    <property type="term" value="P:lysine biosynthetic process via diaminopimelate"/>
    <property type="evidence" value="ECO:0007669"/>
    <property type="project" value="UniProtKB-UniRule"/>
</dbReference>
<keyword evidence="6 12" id="KW-0456">Lyase</keyword>
<keyword evidence="2 12" id="KW-0028">Amino-acid biosynthesis</keyword>
<evidence type="ECO:0000313" key="16">
    <source>
        <dbReference type="EMBL" id="PWK14465.1"/>
    </source>
</evidence>
<feature type="binding site" evidence="12">
    <location>
        <position position="391"/>
    </location>
    <ligand>
        <name>pyridoxal 5'-phosphate</name>
        <dbReference type="ChEBI" id="CHEBI:597326"/>
    </ligand>
</feature>
<proteinExistence type="inferred from homology"/>
<comment type="cofactor">
    <cofactor evidence="1 12 13 14">
        <name>pyridoxal 5'-phosphate</name>
        <dbReference type="ChEBI" id="CHEBI:597326"/>
    </cofactor>
</comment>
<dbReference type="GO" id="GO:0030170">
    <property type="term" value="F:pyridoxal phosphate binding"/>
    <property type="evidence" value="ECO:0007669"/>
    <property type="project" value="UniProtKB-UniRule"/>
</dbReference>
<evidence type="ECO:0000256" key="3">
    <source>
        <dbReference type="ARBA" id="ARBA00022793"/>
    </source>
</evidence>
<feature type="binding site" evidence="12">
    <location>
        <position position="249"/>
    </location>
    <ligand>
        <name>pyridoxal 5'-phosphate</name>
        <dbReference type="ChEBI" id="CHEBI:597326"/>
    </ligand>
</feature>
<protein>
    <recommendedName>
        <fullName evidence="11 12">Diaminopimelate decarboxylase</fullName>
        <shortName evidence="12">DAP decarboxylase</shortName>
        <shortName evidence="12">DAPDC</shortName>
        <ecNumber evidence="10 12">4.1.1.20</ecNumber>
    </recommendedName>
</protein>
<feature type="binding site" evidence="12">
    <location>
        <position position="335"/>
    </location>
    <ligand>
        <name>substrate</name>
    </ligand>
</feature>
<dbReference type="InterPro" id="IPR029066">
    <property type="entry name" value="PLP-binding_barrel"/>
</dbReference>
<dbReference type="FunFam" id="3.20.20.10:FF:000003">
    <property type="entry name" value="Diaminopimelate decarboxylase"/>
    <property type="match status" value="1"/>
</dbReference>
<dbReference type="InterPro" id="IPR000183">
    <property type="entry name" value="Orn/DAP/Arg_de-COase"/>
</dbReference>
<accession>A0A316DAE0</accession>
<feature type="modified residue" description="N6-(pyridoxal phosphate)lysine" evidence="12 13">
    <location>
        <position position="66"/>
    </location>
</feature>
<dbReference type="Gene3D" id="2.40.37.10">
    <property type="entry name" value="Lyase, Ornithine Decarboxylase, Chain A, domain 1"/>
    <property type="match status" value="1"/>
</dbReference>
<evidence type="ECO:0000256" key="1">
    <source>
        <dbReference type="ARBA" id="ARBA00001933"/>
    </source>
</evidence>